<protein>
    <submittedName>
        <fullName evidence="1">Glucokinase</fullName>
    </submittedName>
</protein>
<dbReference type="InterPro" id="IPR000600">
    <property type="entry name" value="ROK"/>
</dbReference>
<dbReference type="PANTHER" id="PTHR18964:SF173">
    <property type="entry name" value="GLUCOKINASE"/>
    <property type="match status" value="1"/>
</dbReference>
<dbReference type="EMBL" id="FOAP01000018">
    <property type="protein sequence ID" value="SEM54529.1"/>
    <property type="molecule type" value="Genomic_DNA"/>
</dbReference>
<dbReference type="AlphaFoldDB" id="A0A1H7ZAM5"/>
<keyword evidence="2" id="KW-1185">Reference proteome</keyword>
<evidence type="ECO:0000313" key="2">
    <source>
        <dbReference type="Proteomes" id="UP000182719"/>
    </source>
</evidence>
<dbReference type="Gene3D" id="3.30.420.40">
    <property type="match status" value="2"/>
</dbReference>
<keyword evidence="1" id="KW-0808">Transferase</keyword>
<dbReference type="InterPro" id="IPR043129">
    <property type="entry name" value="ATPase_NBD"/>
</dbReference>
<dbReference type="Proteomes" id="UP000182719">
    <property type="component" value="Unassembled WGS sequence"/>
</dbReference>
<dbReference type="RefSeq" id="WP_075009596.1">
    <property type="nucleotide sequence ID" value="NZ_FOAP01000018.1"/>
</dbReference>
<dbReference type="Pfam" id="PF00480">
    <property type="entry name" value="ROK"/>
    <property type="match status" value="1"/>
</dbReference>
<dbReference type="OrthoDB" id="8772678at2"/>
<dbReference type="PANTHER" id="PTHR18964">
    <property type="entry name" value="ROK (REPRESSOR, ORF, KINASE) FAMILY"/>
    <property type="match status" value="1"/>
</dbReference>
<organism evidence="1 2">
    <name type="scientific">Stigmatella aurantiaca</name>
    <dbReference type="NCBI Taxonomy" id="41"/>
    <lineage>
        <taxon>Bacteria</taxon>
        <taxon>Pseudomonadati</taxon>
        <taxon>Myxococcota</taxon>
        <taxon>Myxococcia</taxon>
        <taxon>Myxococcales</taxon>
        <taxon>Cystobacterineae</taxon>
        <taxon>Archangiaceae</taxon>
        <taxon>Stigmatella</taxon>
    </lineage>
</organism>
<reference evidence="2" key="1">
    <citation type="submission" date="2016-10" db="EMBL/GenBank/DDBJ databases">
        <authorList>
            <person name="Varghese N."/>
            <person name="Submissions S."/>
        </authorList>
    </citation>
    <scope>NUCLEOTIDE SEQUENCE [LARGE SCALE GENOMIC DNA]</scope>
    <source>
        <strain evidence="2">DSM 17044</strain>
    </source>
</reference>
<name>A0A1H7ZAM5_STIAU</name>
<keyword evidence="1" id="KW-0418">Kinase</keyword>
<gene>
    <name evidence="1" type="ORF">SAMN05444354_118106</name>
</gene>
<dbReference type="GO" id="GO:0016301">
    <property type="term" value="F:kinase activity"/>
    <property type="evidence" value="ECO:0007669"/>
    <property type="project" value="UniProtKB-KW"/>
</dbReference>
<accession>A0A1H7ZAM5</accession>
<evidence type="ECO:0000313" key="1">
    <source>
        <dbReference type="EMBL" id="SEM54529.1"/>
    </source>
</evidence>
<sequence length="338" mass="36238">MAHYVVIDIGGTNLRSAVFDSATQQLLDIGRGPVENFLNNPGVPPGELFDKLIQQVLGHIRAHAARHPIAGVGISFPGPVNERGEVHSAPTLWGSTLRSVPLRERLQQELDVPVAVMNDISAAVYRYQSWFNEDFGVITISSGIGNKVFAGGRLLLNGQGLGGELGHHKVVEGDNALPCDCGGQGHLGAIASGRGTERLARLWARREPARFQGSALWRLANGEAERIDTHAVVSALQEGDALASDVLAFGQAHLAASLALLYNAIGVKRFVLIGGFCMALGERYLAGLNAQLARCDLFCLSEPERLAMLRLGQNDDDHSLYGLGYYFLQSSPADVRAA</sequence>
<proteinExistence type="predicted"/>
<dbReference type="SUPFAM" id="SSF53067">
    <property type="entry name" value="Actin-like ATPase domain"/>
    <property type="match status" value="1"/>
</dbReference>